<dbReference type="InterPro" id="IPR055446">
    <property type="entry name" value="RecD2_N_OB"/>
</dbReference>
<dbReference type="AlphaFoldDB" id="A0A1H2IN51"/>
<name>A0A1H2IN51_9BACT</name>
<dbReference type="Pfam" id="PF14490">
    <property type="entry name" value="HHH_RecD2"/>
    <property type="match status" value="1"/>
</dbReference>
<dbReference type="EMBL" id="FNLL01000009">
    <property type="protein sequence ID" value="SDU45472.1"/>
    <property type="molecule type" value="Genomic_DNA"/>
</dbReference>
<keyword evidence="5" id="KW-1185">Reference proteome</keyword>
<dbReference type="SUPFAM" id="SSF52540">
    <property type="entry name" value="P-loop containing nucleoside triphosphate hydrolases"/>
    <property type="match status" value="2"/>
</dbReference>
<evidence type="ECO:0000256" key="2">
    <source>
        <dbReference type="ARBA" id="ARBA00022840"/>
    </source>
</evidence>
<reference evidence="5" key="1">
    <citation type="submission" date="2016-10" db="EMBL/GenBank/DDBJ databases">
        <authorList>
            <person name="Varghese N."/>
            <person name="Submissions S."/>
        </authorList>
    </citation>
    <scope>NUCLEOTIDE SEQUENCE [LARGE SCALE GENOMIC DNA]</scope>
    <source>
        <strain evidence="5">DSM 3384</strain>
    </source>
</reference>
<dbReference type="PANTHER" id="PTHR43788:SF6">
    <property type="entry name" value="DNA HELICASE B"/>
    <property type="match status" value="1"/>
</dbReference>
<accession>A0A1H2IN51</accession>
<dbReference type="Proteomes" id="UP000199608">
    <property type="component" value="Unassembled WGS sequence"/>
</dbReference>
<dbReference type="Pfam" id="PF23139">
    <property type="entry name" value="OB_YrrC"/>
    <property type="match status" value="1"/>
</dbReference>
<evidence type="ECO:0000313" key="5">
    <source>
        <dbReference type="Proteomes" id="UP000199608"/>
    </source>
</evidence>
<dbReference type="GO" id="GO:0043139">
    <property type="term" value="F:5'-3' DNA helicase activity"/>
    <property type="evidence" value="ECO:0007669"/>
    <property type="project" value="InterPro"/>
</dbReference>
<proteinExistence type="inferred from homology"/>
<dbReference type="GO" id="GO:0003677">
    <property type="term" value="F:DNA binding"/>
    <property type="evidence" value="ECO:0007669"/>
    <property type="project" value="InterPro"/>
</dbReference>
<evidence type="ECO:0000313" key="4">
    <source>
        <dbReference type="EMBL" id="SDU45472.1"/>
    </source>
</evidence>
<dbReference type="Pfam" id="PF13538">
    <property type="entry name" value="UvrD_C_2"/>
    <property type="match status" value="1"/>
</dbReference>
<keyword evidence="2" id="KW-0067">ATP-binding</keyword>
<protein>
    <submittedName>
        <fullName evidence="4">Exodeoxyribonuclease V alpha subunit</fullName>
    </submittedName>
</protein>
<dbReference type="Pfam" id="PF13245">
    <property type="entry name" value="AAA_19"/>
    <property type="match status" value="1"/>
</dbReference>
<dbReference type="Gene3D" id="3.40.50.300">
    <property type="entry name" value="P-loop containing nucleotide triphosphate hydrolases"/>
    <property type="match status" value="2"/>
</dbReference>
<dbReference type="InterPro" id="IPR050534">
    <property type="entry name" value="Coronavir_polyprotein_1ab"/>
</dbReference>
<dbReference type="GO" id="GO:0017116">
    <property type="term" value="F:single-stranded DNA helicase activity"/>
    <property type="evidence" value="ECO:0007669"/>
    <property type="project" value="TreeGrafter"/>
</dbReference>
<dbReference type="Gene3D" id="2.30.30.940">
    <property type="match status" value="1"/>
</dbReference>
<dbReference type="GO" id="GO:0005524">
    <property type="term" value="F:ATP binding"/>
    <property type="evidence" value="ECO:0007669"/>
    <property type="project" value="UniProtKB-KW"/>
</dbReference>
<feature type="domain" description="AAA+ ATPase" evidence="3">
    <location>
        <begin position="338"/>
        <end position="482"/>
    </location>
</feature>
<dbReference type="InterPro" id="IPR003593">
    <property type="entry name" value="AAA+_ATPase"/>
</dbReference>
<gene>
    <name evidence="4" type="ORF">SAMN04487931_10928</name>
</gene>
<dbReference type="PANTHER" id="PTHR43788">
    <property type="entry name" value="DNA2/NAM7 HELICASE FAMILY MEMBER"/>
    <property type="match status" value="1"/>
</dbReference>
<dbReference type="RefSeq" id="WP_092235687.1">
    <property type="nucleotide sequence ID" value="NZ_FNLL01000009.1"/>
</dbReference>
<dbReference type="Pfam" id="PF18335">
    <property type="entry name" value="SH3_13"/>
    <property type="match status" value="1"/>
</dbReference>
<dbReference type="InterPro" id="IPR027417">
    <property type="entry name" value="P-loop_NTPase"/>
</dbReference>
<dbReference type="InterPro" id="IPR010994">
    <property type="entry name" value="RuvA_2-like"/>
</dbReference>
<keyword evidence="1" id="KW-0547">Nucleotide-binding</keyword>
<dbReference type="CDD" id="cd17933">
    <property type="entry name" value="DEXSc_RecD-like"/>
    <property type="match status" value="1"/>
</dbReference>
<dbReference type="InterPro" id="IPR041451">
    <property type="entry name" value="RecD2_SH13"/>
</dbReference>
<dbReference type="GO" id="GO:0006310">
    <property type="term" value="P:DNA recombination"/>
    <property type="evidence" value="ECO:0007669"/>
    <property type="project" value="InterPro"/>
</dbReference>
<dbReference type="SUPFAM" id="SSF47781">
    <property type="entry name" value="RuvA domain 2-like"/>
    <property type="match status" value="1"/>
</dbReference>
<dbReference type="CDD" id="cd18809">
    <property type="entry name" value="SF1_C_RecD"/>
    <property type="match status" value="1"/>
</dbReference>
<organism evidence="4 5">
    <name type="scientific">Desulfobacula phenolica</name>
    <dbReference type="NCBI Taxonomy" id="90732"/>
    <lineage>
        <taxon>Bacteria</taxon>
        <taxon>Pseudomonadati</taxon>
        <taxon>Thermodesulfobacteriota</taxon>
        <taxon>Desulfobacteria</taxon>
        <taxon>Desulfobacterales</taxon>
        <taxon>Desulfobacteraceae</taxon>
        <taxon>Desulfobacula</taxon>
    </lineage>
</organism>
<dbReference type="InterPro" id="IPR006345">
    <property type="entry name" value="RecD2"/>
</dbReference>
<dbReference type="InterPro" id="IPR029493">
    <property type="entry name" value="RecD2-like_HHH"/>
</dbReference>
<dbReference type="SMART" id="SM00382">
    <property type="entry name" value="AAA"/>
    <property type="match status" value="1"/>
</dbReference>
<dbReference type="InterPro" id="IPR027785">
    <property type="entry name" value="UvrD-like_helicase_C"/>
</dbReference>
<sequence length="720" mass="80162">MITIKGILDKVTYQNRENHYTVAKLRIPKISDPVTIVGYLAGVVEGEGLEISGKWVSHPRYGDQFKAQSYKVVLPATVSGIRKYLGSGMIKGIGKSLAEKIVDYFAENTLDIIENEPEKLKRIHGIGEVKKNRIEKAWNKHHSVRRVMQFLQENDVGVYHAATILQTYGSEALNILQHDPYVIARDIPQIGFPIADMIAMKAGVQKDDENRLQACLIHSLLSFEQEGHVYGLKQEVFKSGSRISGVEPDTFEQALKALTDSDDIKIQIDDDETKLYLKRLYHAESGIASRMKAILSCVKNVVALPHQLGKDKILEEVLTKIAVKLSKEQLNVVTKVLHEKIVVITGGPGTGKTTLIRALCEVFKLQNQKVVLSAPTGRAARRLSEVTGKQAFTLHKLLGFDHESQTFEKNFANPLELDVFIVDEASMVDTQLMYCLIEALPVFASLIIVGDTFQLPSVGPGNVLSDIIDSNRVKVFFLTKIFRQATQSPIIMHAHSIRNGEMPDLQKPGEGQLSEFYFIENQKPEKVVETVLELCSKRIPQAFPHIDEIQVLTPMHRGEAGTINLNQQLQKVLNDSKGGIAAGGITFKANDKVMHLKNNYDKEVFNGDIGIIHEIIKSESKVMVDYDGRIVEYDILELDELALAYAISVHKSQGSEYAAVIIALTTAHFPLLQRNLLYTAMTRGKNLVIIVGSSKAMELALNNNKTALRLTGLKQKLMTP</sequence>
<dbReference type="Gene3D" id="1.10.150.20">
    <property type="entry name" value="5' to 3' exonuclease, C-terminal subdomain"/>
    <property type="match status" value="1"/>
</dbReference>
<evidence type="ECO:0000259" key="3">
    <source>
        <dbReference type="SMART" id="SM00382"/>
    </source>
</evidence>
<dbReference type="Gene3D" id="1.10.10.2220">
    <property type="match status" value="1"/>
</dbReference>
<dbReference type="HAMAP" id="MF_01488">
    <property type="entry name" value="RecD2"/>
    <property type="match status" value="1"/>
</dbReference>
<dbReference type="GO" id="GO:0009338">
    <property type="term" value="C:exodeoxyribonuclease V complex"/>
    <property type="evidence" value="ECO:0007669"/>
    <property type="project" value="TreeGrafter"/>
</dbReference>
<evidence type="ECO:0000256" key="1">
    <source>
        <dbReference type="ARBA" id="ARBA00022741"/>
    </source>
</evidence>
<dbReference type="NCBIfam" id="TIGR01448">
    <property type="entry name" value="recD_rel"/>
    <property type="match status" value="1"/>
</dbReference>